<keyword evidence="1" id="KW-0472">Membrane</keyword>
<name>A0A4Y5YXU0_9GAMM</name>
<gene>
    <name evidence="2" type="ORF">FIV34_00600</name>
</gene>
<feature type="transmembrane region" description="Helical" evidence="1">
    <location>
        <begin position="81"/>
        <end position="100"/>
    </location>
</feature>
<keyword evidence="1" id="KW-1133">Transmembrane helix</keyword>
<proteinExistence type="predicted"/>
<organism evidence="2 3">
    <name type="scientific">Luteibacter pinisoli</name>
    <dbReference type="NCBI Taxonomy" id="2589080"/>
    <lineage>
        <taxon>Bacteria</taxon>
        <taxon>Pseudomonadati</taxon>
        <taxon>Pseudomonadota</taxon>
        <taxon>Gammaproteobacteria</taxon>
        <taxon>Lysobacterales</taxon>
        <taxon>Rhodanobacteraceae</taxon>
        <taxon>Luteibacter</taxon>
    </lineage>
</organism>
<dbReference type="AlphaFoldDB" id="A0A4Y5YXU0"/>
<reference evidence="2 3" key="1">
    <citation type="submission" date="2019-06" db="EMBL/GenBank/DDBJ databases">
        <title>A complete genome sequence for Luteibacter pinisoli MAH-14.</title>
        <authorList>
            <person name="Baltrus D.A."/>
        </authorList>
    </citation>
    <scope>NUCLEOTIDE SEQUENCE [LARGE SCALE GENOMIC DNA]</scope>
    <source>
        <strain evidence="2 3">MAH-14</strain>
    </source>
</reference>
<dbReference type="RefSeq" id="WP_139978638.1">
    <property type="nucleotide sequence ID" value="NZ_CP041046.1"/>
</dbReference>
<evidence type="ECO:0000313" key="2">
    <source>
        <dbReference type="EMBL" id="QDE37802.1"/>
    </source>
</evidence>
<dbReference type="EMBL" id="CP041046">
    <property type="protein sequence ID" value="QDE37802.1"/>
    <property type="molecule type" value="Genomic_DNA"/>
</dbReference>
<keyword evidence="1" id="KW-0812">Transmembrane</keyword>
<sequence length="105" mass="10830">MPRSTATGASPTRLAHALDVASRVVLAAAGGYVAAALTTAGLARWLPIARADAVITGMLSSFAVYALVAIFAFGATRATRVWFWTTAYCVPMGLALYLSMHGGAP</sequence>
<dbReference type="OrthoDB" id="1684279at2"/>
<protein>
    <recommendedName>
        <fullName evidence="4">Iron transporter</fullName>
    </recommendedName>
</protein>
<evidence type="ECO:0000256" key="1">
    <source>
        <dbReference type="SAM" id="Phobius"/>
    </source>
</evidence>
<accession>A0A4Y5YXU0</accession>
<feature type="transmembrane region" description="Helical" evidence="1">
    <location>
        <begin position="20"/>
        <end position="42"/>
    </location>
</feature>
<dbReference type="Proteomes" id="UP000316093">
    <property type="component" value="Chromosome"/>
</dbReference>
<evidence type="ECO:0008006" key="4">
    <source>
        <dbReference type="Google" id="ProtNLM"/>
    </source>
</evidence>
<feature type="transmembrane region" description="Helical" evidence="1">
    <location>
        <begin position="54"/>
        <end position="75"/>
    </location>
</feature>
<keyword evidence="3" id="KW-1185">Reference proteome</keyword>
<dbReference type="KEGG" id="lpy:FIV34_00600"/>
<evidence type="ECO:0000313" key="3">
    <source>
        <dbReference type="Proteomes" id="UP000316093"/>
    </source>
</evidence>